<dbReference type="EMBL" id="CP001798">
    <property type="protein sequence ID" value="ADE16547.1"/>
    <property type="molecule type" value="Genomic_DNA"/>
</dbReference>
<dbReference type="eggNOG" id="ENOG502ZZ37">
    <property type="taxonomic scope" value="Bacteria"/>
</dbReference>
<reference evidence="2" key="1">
    <citation type="submission" date="2010-04" db="EMBL/GenBank/DDBJ databases">
        <title>Complete genome sequence of Nitrosococcus halophilus Nc4, a salt-adapted, aerobic obligate ammonia-oxidizing sulfur purple bacterium.</title>
        <authorList>
            <consortium name="US DOE Joint Genome Institute"/>
            <person name="Campbell M.A."/>
            <person name="Malfatti S.A."/>
            <person name="Chain P.S.G."/>
            <person name="Heidelberg J.F."/>
            <person name="Ward B.B."/>
            <person name="Klotz M.G."/>
        </authorList>
    </citation>
    <scope>NUCLEOTIDE SEQUENCE [LARGE SCALE GENOMIC DNA]</scope>
    <source>
        <strain evidence="2">Nc4</strain>
    </source>
</reference>
<evidence type="ECO:0008006" key="3">
    <source>
        <dbReference type="Google" id="ProtNLM"/>
    </source>
</evidence>
<evidence type="ECO:0000313" key="1">
    <source>
        <dbReference type="EMBL" id="ADE16547.1"/>
    </source>
</evidence>
<dbReference type="AlphaFoldDB" id="D5C1J5"/>
<organism evidence="1 2">
    <name type="scientific">Nitrosococcus halophilus (strain Nc4)</name>
    <dbReference type="NCBI Taxonomy" id="472759"/>
    <lineage>
        <taxon>Bacteria</taxon>
        <taxon>Pseudomonadati</taxon>
        <taxon>Pseudomonadota</taxon>
        <taxon>Gammaproteobacteria</taxon>
        <taxon>Chromatiales</taxon>
        <taxon>Chromatiaceae</taxon>
        <taxon>Nitrosococcus</taxon>
    </lineage>
</organism>
<dbReference type="OrthoDB" id="6058761at2"/>
<protein>
    <recommendedName>
        <fullName evidence="3">Preprotein translocase subunit SecB</fullName>
    </recommendedName>
</protein>
<dbReference type="STRING" id="472759.Nhal_3523"/>
<dbReference type="Proteomes" id="UP000001844">
    <property type="component" value="Chromosome"/>
</dbReference>
<dbReference type="SUPFAM" id="SSF54611">
    <property type="entry name" value="SecB-like"/>
    <property type="match status" value="1"/>
</dbReference>
<proteinExistence type="predicted"/>
<dbReference type="Gene3D" id="3.10.420.10">
    <property type="entry name" value="SecB-like"/>
    <property type="match status" value="1"/>
</dbReference>
<keyword evidence="2" id="KW-1185">Reference proteome</keyword>
<sequence length="161" mass="18579">MNKALQKAIDCLKIRDVYLHSSRASLEDAFEPKYDSDLDKLEVQFKHVVTRSSVLELDEGNRTINLFRVFVELGTRWIISGERKNGDKALEVKAYIEGTMVAEYLMLDDPGPEALNQFAMKNASFHIWPYWREYLTSQSVRMNLPKLVMPTVQFASNQDSD</sequence>
<gene>
    <name evidence="1" type="ordered locus">Nhal_3523</name>
</gene>
<dbReference type="RefSeq" id="WP_013034396.1">
    <property type="nucleotide sequence ID" value="NC_013960.1"/>
</dbReference>
<accession>D5C1J5</accession>
<dbReference type="HOGENOM" id="CLU_1641938_0_0_6"/>
<evidence type="ECO:0000313" key="2">
    <source>
        <dbReference type="Proteomes" id="UP000001844"/>
    </source>
</evidence>
<name>D5C1J5_NITHN</name>
<dbReference type="InterPro" id="IPR035958">
    <property type="entry name" value="SecB-like_sf"/>
</dbReference>
<dbReference type="KEGG" id="nhl:Nhal_3523"/>